<dbReference type="Gene3D" id="3.20.20.140">
    <property type="entry name" value="Metal-dependent hydrolases"/>
    <property type="match status" value="1"/>
</dbReference>
<gene>
    <name evidence="12" type="primary">FGENESH: predicted gene_15.132</name>
    <name evidence="12" type="ORF">BN2166_0068510</name>
</gene>
<dbReference type="Pfam" id="PF00547">
    <property type="entry name" value="Urease_gamma"/>
    <property type="match status" value="1"/>
</dbReference>
<feature type="domain" description="Urease" evidence="11">
    <location>
        <begin position="415"/>
        <end position="869"/>
    </location>
</feature>
<dbReference type="InterPro" id="IPR036463">
    <property type="entry name" value="Urease_gamma_sf"/>
</dbReference>
<dbReference type="CDD" id="cd00390">
    <property type="entry name" value="Urease_gamma"/>
    <property type="match status" value="1"/>
</dbReference>
<dbReference type="Pfam" id="PF01979">
    <property type="entry name" value="Amidohydro_1"/>
    <property type="match status" value="1"/>
</dbReference>
<dbReference type="HAMAP" id="MF_01953">
    <property type="entry name" value="Urease_alpha"/>
    <property type="match status" value="1"/>
</dbReference>
<dbReference type="STRING" id="5286.A0A0K3CR89"/>
<feature type="binding site" description="via carbamate group" evidence="7">
    <location>
        <position position="503"/>
    </location>
    <ligand>
        <name>Ni(2+)</name>
        <dbReference type="ChEBI" id="CHEBI:49786"/>
        <label>1</label>
    </ligand>
</feature>
<dbReference type="EC" id="3.5.1.5" evidence="2"/>
<evidence type="ECO:0000256" key="6">
    <source>
        <dbReference type="PIRSR" id="PIRSR001222-50"/>
    </source>
</evidence>
<dbReference type="SUPFAM" id="SSF51556">
    <property type="entry name" value="Metallo-dependent hydrolases"/>
    <property type="match status" value="1"/>
</dbReference>
<evidence type="ECO:0000256" key="8">
    <source>
        <dbReference type="PIRSR" id="PIRSR611612-52"/>
    </source>
</evidence>
<dbReference type="InterPro" id="IPR008221">
    <property type="entry name" value="Urease"/>
</dbReference>
<dbReference type="NCBIfam" id="TIGR00192">
    <property type="entry name" value="urease_beta"/>
    <property type="match status" value="1"/>
</dbReference>
<evidence type="ECO:0000313" key="12">
    <source>
        <dbReference type="EMBL" id="CTR10990.1"/>
    </source>
</evidence>
<dbReference type="InterPro" id="IPR017951">
    <property type="entry name" value="Urease_asu_c"/>
</dbReference>
<dbReference type="SUPFAM" id="SSF51338">
    <property type="entry name" value="Composite domain of metallo-dependent hydrolases"/>
    <property type="match status" value="2"/>
</dbReference>
<dbReference type="InterPro" id="IPR011059">
    <property type="entry name" value="Metal-dep_hydrolase_composite"/>
</dbReference>
<evidence type="ECO:0000259" key="11">
    <source>
        <dbReference type="PROSITE" id="PS51368"/>
    </source>
</evidence>
<evidence type="ECO:0000256" key="1">
    <source>
        <dbReference type="ARBA" id="ARBA00004897"/>
    </source>
</evidence>
<comment type="cofactor">
    <cofactor evidence="7">
        <name>Ni cation</name>
        <dbReference type="ChEBI" id="CHEBI:25516"/>
    </cofactor>
    <text evidence="7">Binds 2 nickel ions per subunit.</text>
</comment>
<dbReference type="NCBIfam" id="TIGR00193">
    <property type="entry name" value="urease_gam"/>
    <property type="match status" value="1"/>
</dbReference>
<dbReference type="InterPro" id="IPR006680">
    <property type="entry name" value="Amidohydro-rel"/>
</dbReference>
<dbReference type="HAMAP" id="MF_01954">
    <property type="entry name" value="Urease_beta"/>
    <property type="match status" value="1"/>
</dbReference>
<dbReference type="CDD" id="cd00407">
    <property type="entry name" value="Urease_beta"/>
    <property type="match status" value="1"/>
</dbReference>
<evidence type="ECO:0000256" key="10">
    <source>
        <dbReference type="SAM" id="MobiDB-lite"/>
    </source>
</evidence>
<reference evidence="12 13" key="1">
    <citation type="submission" date="2015-07" db="EMBL/GenBank/DDBJ databases">
        <authorList>
            <person name="Cajimat M.N.B."/>
            <person name="Milazzo M.L."/>
            <person name="Fulhorst C.F."/>
        </authorList>
    </citation>
    <scope>NUCLEOTIDE SEQUENCE [LARGE SCALE GENOMIC DNA]</scope>
    <source>
        <strain evidence="12">Single colony</strain>
    </source>
</reference>
<dbReference type="Gene3D" id="3.30.280.10">
    <property type="entry name" value="Urease, gamma-like subunit"/>
    <property type="match status" value="1"/>
</dbReference>
<feature type="compositionally biased region" description="Basic and acidic residues" evidence="10">
    <location>
        <begin position="674"/>
        <end position="684"/>
    </location>
</feature>
<evidence type="ECO:0000256" key="3">
    <source>
        <dbReference type="ARBA" id="ARBA00022596"/>
    </source>
</evidence>
<feature type="binding site" evidence="7">
    <location>
        <position position="642"/>
    </location>
    <ligand>
        <name>Ni(2+)</name>
        <dbReference type="ChEBI" id="CHEBI:49786"/>
        <label>1</label>
    </ligand>
</feature>
<proteinExistence type="inferred from homology"/>
<dbReference type="Gene3D" id="2.10.150.10">
    <property type="entry name" value="Urease, beta subunit"/>
    <property type="match status" value="1"/>
</dbReference>
<dbReference type="GO" id="GO:0009039">
    <property type="term" value="F:urease activity"/>
    <property type="evidence" value="ECO:0007669"/>
    <property type="project" value="UniProtKB-EC"/>
</dbReference>
<dbReference type="Gene3D" id="2.30.40.10">
    <property type="entry name" value="Urease, subunit C, domain 1"/>
    <property type="match status" value="1"/>
</dbReference>
<dbReference type="Pfam" id="PF00449">
    <property type="entry name" value="Urease_alpha"/>
    <property type="match status" value="1"/>
</dbReference>
<dbReference type="InterPro" id="IPR029754">
    <property type="entry name" value="Urease_Ni-bd"/>
</dbReference>
<evidence type="ECO:0000256" key="4">
    <source>
        <dbReference type="ARBA" id="ARBA00022723"/>
    </source>
</evidence>
<dbReference type="PIRSF" id="PIRSF001222">
    <property type="entry name" value="Urease"/>
    <property type="match status" value="1"/>
</dbReference>
<dbReference type="PRINTS" id="PR01752">
    <property type="entry name" value="UREASE"/>
</dbReference>
<organism evidence="12 13">
    <name type="scientific">Rhodotorula toruloides</name>
    <name type="common">Yeast</name>
    <name type="synonym">Rhodosporidium toruloides</name>
    <dbReference type="NCBI Taxonomy" id="5286"/>
    <lineage>
        <taxon>Eukaryota</taxon>
        <taxon>Fungi</taxon>
        <taxon>Dikarya</taxon>
        <taxon>Basidiomycota</taxon>
        <taxon>Pucciniomycotina</taxon>
        <taxon>Microbotryomycetes</taxon>
        <taxon>Sporidiobolales</taxon>
        <taxon>Sporidiobolaceae</taxon>
        <taxon>Rhodotorula</taxon>
    </lineage>
</organism>
<dbReference type="GO" id="GO:0016151">
    <property type="term" value="F:nickel cation binding"/>
    <property type="evidence" value="ECO:0007669"/>
    <property type="project" value="InterPro"/>
</dbReference>
<evidence type="ECO:0000256" key="2">
    <source>
        <dbReference type="ARBA" id="ARBA00012934"/>
    </source>
</evidence>
<evidence type="ECO:0000256" key="7">
    <source>
        <dbReference type="PIRSR" id="PIRSR001222-51"/>
    </source>
</evidence>
<sequence>MGFDLLPREIDKLQLISLAGQLAQKRLARGCRLNVTEATALIAHVLQELIRDGDHSVAELMSIGKKILGRVHVQPAVPSLLHEIQVEGAFPDGVFLVTVHDPISSASVNDDLSLALYGSFLPLPKEGVFPKGSDEPAGPADEEIPGALVLRKEPIRINEGRERVRLKVTNTGDRPIQVGSHYHFTEVNRALSFDRRKAFFKRLDIAAGTAVRFEPGDTKTVTLVQIGGEQVVTGGNLLLNSSVARHLADPSLADSSMQRIISSGFSHVDDPSAVLTSDTSLIVPFEVSRETYASMFGPTTGDRVRLGDTSLWVEVERDETHYGDECKFGGGKVIREGMGQATGLPDAETLDLIITNALIINWDGIYKADIGVKTGHIVGIGKGGNPDVMNNITPGMVVGVNTDVIAGEKLIVTAGAIDAHVHYICPQLCNEALASGITTLLGGGTGPSAGSNATTCTPSRTYMHTMMAATDGIPLNFAFTGKANDSGEAGLEDQVRNGAVGLKLHEDWGSTPAAIDSALSLAEKYDVQVNIHSDTLNESGFVQDTIDAFKGRTIHAYHIGGHAPDCCRMISLSNVIPSSTNPTRPFAPNTLDEHLDMLMVCHHLDRSIPEDIAFAESRIRAETIAAEDVLHDSGAISIISSDSQAMGRIGEVVSRTWRTASKMKDVVGTLKEETRDGADNERVKARSPSLPHLLPRSSREVSQRYIAKYTINPAIVHGMSHVIGDVSVGKLADLVLWQPAYFGVRPNMVVKGGVIAWANMGDANASIPTVQPVIGRPMWGSQPSAAALTSLLFVSSLSLSSGTIASYGLKKRPVAVKGCRKVRKEDMKNNSALPKIEVDPESYKVTADGVHCTVPPATKVPLAQSYMLF</sequence>
<dbReference type="GO" id="GO:0043419">
    <property type="term" value="P:urea catabolic process"/>
    <property type="evidence" value="ECO:0007669"/>
    <property type="project" value="UniProtKB-UniPathway"/>
</dbReference>
<dbReference type="PANTHER" id="PTHR33569:SF1">
    <property type="entry name" value="UREASE"/>
    <property type="match status" value="1"/>
</dbReference>
<dbReference type="InterPro" id="IPR002026">
    <property type="entry name" value="Urease_gamma/gamma-beta_su"/>
</dbReference>
<dbReference type="PROSITE" id="PS01120">
    <property type="entry name" value="UREASE_1"/>
    <property type="match status" value="1"/>
</dbReference>
<dbReference type="Proteomes" id="UP000199069">
    <property type="component" value="Unassembled WGS sequence"/>
</dbReference>
<dbReference type="PROSITE" id="PS00145">
    <property type="entry name" value="UREASE_2"/>
    <property type="match status" value="1"/>
</dbReference>
<evidence type="ECO:0000313" key="13">
    <source>
        <dbReference type="Proteomes" id="UP000199069"/>
    </source>
</evidence>
<feature type="binding site" evidence="9">
    <location>
        <position position="505"/>
    </location>
    <ligand>
        <name>substrate</name>
    </ligand>
</feature>
<dbReference type="InterPro" id="IPR036461">
    <property type="entry name" value="Urease_betasu_sf"/>
</dbReference>
<feature type="binding site" evidence="7">
    <location>
        <position position="558"/>
    </location>
    <ligand>
        <name>Ni(2+)</name>
        <dbReference type="ChEBI" id="CHEBI:49786"/>
        <label>2</label>
    </ligand>
</feature>
<feature type="active site" description="Proton donor" evidence="8 9">
    <location>
        <position position="602"/>
    </location>
</feature>
<keyword evidence="4 7" id="KW-0479">Metal-binding</keyword>
<dbReference type="NCBIfam" id="TIGR01792">
    <property type="entry name" value="urease_alph"/>
    <property type="match status" value="1"/>
</dbReference>
<evidence type="ECO:0000256" key="9">
    <source>
        <dbReference type="PROSITE-ProRule" id="PRU00700"/>
    </source>
</evidence>
<dbReference type="SUPFAM" id="SSF51278">
    <property type="entry name" value="Urease, beta-subunit"/>
    <property type="match status" value="1"/>
</dbReference>
<protein>
    <recommendedName>
        <fullName evidence="2">urease</fullName>
        <ecNumber evidence="2">3.5.1.5</ecNumber>
    </recommendedName>
</protein>
<feature type="modified residue" description="N6-carboxylysine" evidence="6">
    <location>
        <position position="503"/>
    </location>
</feature>
<dbReference type="GO" id="GO:0035550">
    <property type="term" value="C:urease complex"/>
    <property type="evidence" value="ECO:0007669"/>
    <property type="project" value="InterPro"/>
</dbReference>
<keyword evidence="5 9" id="KW-0378">Hydrolase</keyword>
<feature type="region of interest" description="Disordered" evidence="10">
    <location>
        <begin position="674"/>
        <end position="693"/>
    </location>
</feature>
<dbReference type="UniPathway" id="UPA00258">
    <property type="reaction ID" value="UER00370"/>
</dbReference>
<comment type="pathway">
    <text evidence="1">Nitrogen metabolism; urea degradation; CO(2) and NH(3) from urea (urease route): step 1/1.</text>
</comment>
<feature type="binding site" evidence="7">
    <location>
        <position position="532"/>
    </location>
    <ligand>
        <name>Ni(2+)</name>
        <dbReference type="ChEBI" id="CHEBI:49786"/>
        <label>2</label>
    </ligand>
</feature>
<dbReference type="OMA" id="DTMDGVH"/>
<dbReference type="InterPro" id="IPR050069">
    <property type="entry name" value="Urease_subunit"/>
</dbReference>
<dbReference type="InterPro" id="IPR005848">
    <property type="entry name" value="Urease_asu"/>
</dbReference>
<keyword evidence="13" id="KW-1185">Reference proteome</keyword>
<dbReference type="InterPro" id="IPR032466">
    <property type="entry name" value="Metal_Hydrolase"/>
</dbReference>
<dbReference type="EMBL" id="CWKI01000015">
    <property type="protein sequence ID" value="CTR10990.1"/>
    <property type="molecule type" value="Genomic_DNA"/>
</dbReference>
<comment type="PTM">
    <text evidence="6">Carbamylation allows a single lysine to coordinate two nickel ions.</text>
</comment>
<feature type="binding site" evidence="7">
    <location>
        <position position="420"/>
    </location>
    <ligand>
        <name>Ni(2+)</name>
        <dbReference type="ChEBI" id="CHEBI:49786"/>
        <label>1</label>
    </ligand>
</feature>
<dbReference type="InterPro" id="IPR002019">
    <property type="entry name" value="Urease_beta-like"/>
</dbReference>
<dbReference type="NCBIfam" id="NF009686">
    <property type="entry name" value="PRK13207.1"/>
    <property type="match status" value="1"/>
</dbReference>
<dbReference type="CDD" id="cd00375">
    <property type="entry name" value="Urease_alpha"/>
    <property type="match status" value="1"/>
</dbReference>
<dbReference type="AlphaFoldDB" id="A0A0K3CR89"/>
<dbReference type="PROSITE" id="PS51368">
    <property type="entry name" value="UREASE_3"/>
    <property type="match status" value="1"/>
</dbReference>
<name>A0A0K3CR89_RHOTO</name>
<keyword evidence="3 7" id="KW-0533">Nickel</keyword>
<accession>A0A0K3CR89</accession>
<dbReference type="NCBIfam" id="NF009682">
    <property type="entry name" value="PRK13203.1"/>
    <property type="match status" value="1"/>
</dbReference>
<dbReference type="SUPFAM" id="SSF54111">
    <property type="entry name" value="Urease, gamma-subunit"/>
    <property type="match status" value="1"/>
</dbReference>
<dbReference type="InterPro" id="IPR017950">
    <property type="entry name" value="Urease_AS"/>
</dbReference>
<dbReference type="InterPro" id="IPR011612">
    <property type="entry name" value="Urease_alpha_N_dom"/>
</dbReference>
<dbReference type="PANTHER" id="PTHR33569">
    <property type="entry name" value="UREASE"/>
    <property type="match status" value="1"/>
</dbReference>
<dbReference type="Pfam" id="PF00699">
    <property type="entry name" value="Urease_beta"/>
    <property type="match status" value="1"/>
</dbReference>
<dbReference type="NCBIfam" id="NF009671">
    <property type="entry name" value="PRK13192.1"/>
    <property type="match status" value="1"/>
</dbReference>
<feature type="binding site" evidence="7">
    <location>
        <position position="422"/>
    </location>
    <ligand>
        <name>Ni(2+)</name>
        <dbReference type="ChEBI" id="CHEBI:49786"/>
        <label>1</label>
    </ligand>
</feature>
<feature type="binding site" description="via carbamate group" evidence="7">
    <location>
        <position position="503"/>
    </location>
    <ligand>
        <name>Ni(2+)</name>
        <dbReference type="ChEBI" id="CHEBI:49786"/>
        <label>2</label>
    </ligand>
</feature>
<evidence type="ECO:0000256" key="5">
    <source>
        <dbReference type="ARBA" id="ARBA00022801"/>
    </source>
</evidence>